<evidence type="ECO:0000313" key="2">
    <source>
        <dbReference type="EMBL" id="KXT09891.1"/>
    </source>
</evidence>
<feature type="region of interest" description="Disordered" evidence="1">
    <location>
        <begin position="1"/>
        <end position="40"/>
    </location>
</feature>
<evidence type="ECO:0000313" key="3">
    <source>
        <dbReference type="Proteomes" id="UP000073492"/>
    </source>
</evidence>
<organism evidence="2 3">
    <name type="scientific">Pseudocercospora musae</name>
    <dbReference type="NCBI Taxonomy" id="113226"/>
    <lineage>
        <taxon>Eukaryota</taxon>
        <taxon>Fungi</taxon>
        <taxon>Dikarya</taxon>
        <taxon>Ascomycota</taxon>
        <taxon>Pezizomycotina</taxon>
        <taxon>Dothideomycetes</taxon>
        <taxon>Dothideomycetidae</taxon>
        <taxon>Mycosphaerellales</taxon>
        <taxon>Mycosphaerellaceae</taxon>
        <taxon>Pseudocercospora</taxon>
    </lineage>
</organism>
<dbReference type="Proteomes" id="UP000073492">
    <property type="component" value="Unassembled WGS sequence"/>
</dbReference>
<proteinExistence type="predicted"/>
<protein>
    <submittedName>
        <fullName evidence="2">Uncharacterized protein</fullName>
    </submittedName>
</protein>
<gene>
    <name evidence="2" type="ORF">AC579_8816</name>
</gene>
<name>A0A139I561_9PEZI</name>
<feature type="compositionally biased region" description="Basic and acidic residues" evidence="1">
    <location>
        <begin position="9"/>
        <end position="28"/>
    </location>
</feature>
<comment type="caution">
    <text evidence="2">The sequence shown here is derived from an EMBL/GenBank/DDBJ whole genome shotgun (WGS) entry which is preliminary data.</text>
</comment>
<dbReference type="EMBL" id="LFZO01000299">
    <property type="protein sequence ID" value="KXT09891.1"/>
    <property type="molecule type" value="Genomic_DNA"/>
</dbReference>
<reference evidence="2 3" key="1">
    <citation type="submission" date="2015-07" db="EMBL/GenBank/DDBJ databases">
        <title>Comparative genomics of the Sigatoka disease complex on banana suggests a link between parallel evolutionary changes in Pseudocercospora fijiensis and Pseudocercospora eumusae and increased virulence on the banana host.</title>
        <authorList>
            <person name="Chang T.-C."/>
            <person name="Salvucci A."/>
            <person name="Crous P.W."/>
            <person name="Stergiopoulos I."/>
        </authorList>
    </citation>
    <scope>NUCLEOTIDE SEQUENCE [LARGE SCALE GENOMIC DNA]</scope>
    <source>
        <strain evidence="2 3">CBS 116634</strain>
    </source>
</reference>
<sequence>MFYGVNDEMGVKDARSQKPEARSQKPEARSQQPDGELTPMSARKDRHDMAWHGTGLPYSTSPSSFQGPYGVLLESPTLPYHASHSLIIALGVGLKHMFVVVRSILHAPPASWLAAAYSMFCVAPLPDAAAPLERYRRTAVINLASNGEKGCHYGHRRGKGLSSGIWLSGIFVIYGTHETTLLKQFEAGREHIVHHLNFRLQMDQTPSAMVKVQNVVAPLMTVFKLEYRLKLFVPVRLSIRATR</sequence>
<evidence type="ECO:0000256" key="1">
    <source>
        <dbReference type="SAM" id="MobiDB-lite"/>
    </source>
</evidence>
<dbReference type="AlphaFoldDB" id="A0A139I561"/>
<accession>A0A139I561</accession>
<keyword evidence="3" id="KW-1185">Reference proteome</keyword>